<comment type="similarity">
    <text evidence="2 7">Belongs to the glucose-6-phosphate dehydrogenase family.</text>
</comment>
<comment type="caution">
    <text evidence="7">Lacks conserved residue(s) required for the propagation of feature annotation.</text>
</comment>
<dbReference type="PRINTS" id="PR00079">
    <property type="entry name" value="G6PDHDRGNASE"/>
</dbReference>
<dbReference type="EC" id="1.1.1.49" evidence="7"/>
<evidence type="ECO:0000256" key="6">
    <source>
        <dbReference type="ARBA" id="ARBA00023277"/>
    </source>
</evidence>
<evidence type="ECO:0000313" key="11">
    <source>
        <dbReference type="Proteomes" id="UP000199337"/>
    </source>
</evidence>
<dbReference type="NCBIfam" id="TIGR00871">
    <property type="entry name" value="zwf"/>
    <property type="match status" value="1"/>
</dbReference>
<feature type="binding site" evidence="7">
    <location>
        <position position="68"/>
    </location>
    <ligand>
        <name>NADP(+)</name>
        <dbReference type="ChEBI" id="CHEBI:58349"/>
    </ligand>
</feature>
<keyword evidence="4 7" id="KW-0521">NADP</keyword>
<feature type="binding site" evidence="7">
    <location>
        <position position="261"/>
    </location>
    <ligand>
        <name>substrate</name>
    </ligand>
</feature>
<feature type="binding site" evidence="7">
    <location>
        <position position="208"/>
    </location>
    <ligand>
        <name>substrate</name>
    </ligand>
</feature>
<sequence>MRKLNLIECVGNIFQLEPHTDNFADNSCILVIFGGTGDLAHRKLMPALYNLLCQNQLPPNLAIVALGRRDIASDEYNYGVYESIIKFARFDLEETNWSQLRDKIYYKKLNFTDSSDFVELKTFLDKLEQKHGTGGNRIYYLAVAPEFFNVITQRLNDNGMAKNQGSWQRVVIEKPFGRDLPSAQKLNRVITGVFSERNTYRIDHYLGKEMLQNIMVIRFANMLFEPIWNNQFIDNVQITSCETVGVGSRGNYYEQSGALRDMVQNHMLQLLTLTAIEPPASLDTESIRDEKVKVLRSLEQFSPNDAFKNVVRGQYGPGYIDNEPVSGYRQEKNVSPTSGTETFVAFKANIHSFRWANVPFYIRTGKRAPVKSTEIIIQFKPLPRVLYARLFGQLNPNLLVIKIQPKEGVFFQFNAKKPGTESIIVPVQMDFCQNCRLDNNSPEAYERLLFDILRGDSTLFARWDEVEYSWRFVDNIASAWQEQQPEFPNYAAGSTGPAAAQTLLARDGREWLHTGEVIE</sequence>
<comment type="pathway">
    <text evidence="1 7">Carbohydrate degradation; pentose phosphate pathway; D-ribulose 5-phosphate from D-glucose 6-phosphate (oxidative stage): step 1/3.</text>
</comment>
<comment type="catalytic activity">
    <reaction evidence="7">
        <text>D-glucose 6-phosphate + NADP(+) = 6-phospho-D-glucono-1,5-lactone + NADPH + H(+)</text>
        <dbReference type="Rhea" id="RHEA:15841"/>
        <dbReference type="ChEBI" id="CHEBI:15378"/>
        <dbReference type="ChEBI" id="CHEBI:57783"/>
        <dbReference type="ChEBI" id="CHEBI:57955"/>
        <dbReference type="ChEBI" id="CHEBI:58349"/>
        <dbReference type="ChEBI" id="CHEBI:61548"/>
        <dbReference type="EC" id="1.1.1.49"/>
    </reaction>
</comment>
<feature type="domain" description="Glucose-6-phosphate dehydrogenase NAD-binding" evidence="8">
    <location>
        <begin position="31"/>
        <end position="213"/>
    </location>
</feature>
<dbReference type="GO" id="GO:0004345">
    <property type="term" value="F:glucose-6-phosphate dehydrogenase activity"/>
    <property type="evidence" value="ECO:0007669"/>
    <property type="project" value="UniProtKB-UniRule"/>
</dbReference>
<feature type="binding site" evidence="7">
    <location>
        <position position="366"/>
    </location>
    <ligand>
        <name>substrate</name>
    </ligand>
</feature>
<feature type="domain" description="Glucose-6-phosphate dehydrogenase C-terminal" evidence="9">
    <location>
        <begin position="215"/>
        <end position="511"/>
    </location>
</feature>
<dbReference type="InterPro" id="IPR022675">
    <property type="entry name" value="G6P_DH_C"/>
</dbReference>
<dbReference type="SUPFAM" id="SSF51735">
    <property type="entry name" value="NAD(P)-binding Rossmann-fold domains"/>
    <property type="match status" value="1"/>
</dbReference>
<dbReference type="PIRSF" id="PIRSF000110">
    <property type="entry name" value="G6PD"/>
    <property type="match status" value="1"/>
</dbReference>
<dbReference type="STRING" id="341036.SAMN05660649_04418"/>
<dbReference type="Proteomes" id="UP000199337">
    <property type="component" value="Unassembled WGS sequence"/>
</dbReference>
<dbReference type="AlphaFoldDB" id="A0A1I2YHB6"/>
<dbReference type="Pfam" id="PF00479">
    <property type="entry name" value="G6PD_N"/>
    <property type="match status" value="1"/>
</dbReference>
<protein>
    <recommendedName>
        <fullName evidence="7">Glucose-6-phosphate 1-dehydrogenase</fullName>
        <shortName evidence="7">G6PD</shortName>
        <ecNumber evidence="7">1.1.1.49</ecNumber>
    </recommendedName>
</protein>
<dbReference type="Gene3D" id="3.30.360.10">
    <property type="entry name" value="Dihydrodipicolinate Reductase, domain 2"/>
    <property type="match status" value="1"/>
</dbReference>
<dbReference type="GO" id="GO:0006006">
    <property type="term" value="P:glucose metabolic process"/>
    <property type="evidence" value="ECO:0007669"/>
    <property type="project" value="UniProtKB-KW"/>
</dbReference>
<keyword evidence="11" id="KW-1185">Reference proteome</keyword>
<feature type="binding site" evidence="7">
    <location>
        <position position="371"/>
    </location>
    <ligand>
        <name>substrate</name>
    </ligand>
</feature>
<feature type="binding site" evidence="7">
    <location>
        <position position="174"/>
    </location>
    <ligand>
        <name>NADP(+)</name>
        <dbReference type="ChEBI" id="CHEBI:58349"/>
    </ligand>
</feature>
<organism evidence="10 11">
    <name type="scientific">Desulfotruncus arcticus DSM 17038</name>
    <dbReference type="NCBI Taxonomy" id="1121424"/>
    <lineage>
        <taxon>Bacteria</taxon>
        <taxon>Bacillati</taxon>
        <taxon>Bacillota</taxon>
        <taxon>Clostridia</taxon>
        <taxon>Eubacteriales</taxon>
        <taxon>Desulfallaceae</taxon>
        <taxon>Desulfotruncus</taxon>
    </lineage>
</organism>
<feature type="binding site" evidence="7">
    <location>
        <position position="204"/>
    </location>
    <ligand>
        <name>substrate</name>
    </ligand>
</feature>
<keyword evidence="3 7" id="KW-0313">Glucose metabolism</keyword>
<feature type="active site" description="Proton acceptor" evidence="7">
    <location>
        <position position="266"/>
    </location>
</feature>
<comment type="function">
    <text evidence="7">Catalyzes the oxidation of glucose 6-phosphate to 6-phosphogluconolactone.</text>
</comment>
<evidence type="ECO:0000313" key="10">
    <source>
        <dbReference type="EMBL" id="SFH24980.1"/>
    </source>
</evidence>
<dbReference type="PROSITE" id="PS00069">
    <property type="entry name" value="G6P_DEHYDROGENASE"/>
    <property type="match status" value="1"/>
</dbReference>
<dbReference type="InterPro" id="IPR001282">
    <property type="entry name" value="G6P_DH"/>
</dbReference>
<dbReference type="InterPro" id="IPR036291">
    <property type="entry name" value="NAD(P)-bd_dom_sf"/>
</dbReference>
<dbReference type="RefSeq" id="WP_238456599.1">
    <property type="nucleotide sequence ID" value="NZ_FOOX01000021.1"/>
</dbReference>
<dbReference type="Gene3D" id="3.40.50.720">
    <property type="entry name" value="NAD(P)-binding Rossmann-like Domain"/>
    <property type="match status" value="1"/>
</dbReference>
<keyword evidence="5 7" id="KW-0560">Oxidoreductase</keyword>
<reference evidence="11" key="1">
    <citation type="submission" date="2016-10" db="EMBL/GenBank/DDBJ databases">
        <authorList>
            <person name="Varghese N."/>
            <person name="Submissions S."/>
        </authorList>
    </citation>
    <scope>NUCLEOTIDE SEQUENCE [LARGE SCALE GENOMIC DNA]</scope>
    <source>
        <strain evidence="11">DSM 17038</strain>
    </source>
</reference>
<dbReference type="GO" id="GO:0050661">
    <property type="term" value="F:NADP binding"/>
    <property type="evidence" value="ECO:0007669"/>
    <property type="project" value="UniProtKB-UniRule"/>
</dbReference>
<evidence type="ECO:0000256" key="7">
    <source>
        <dbReference type="HAMAP-Rule" id="MF_00966"/>
    </source>
</evidence>
<dbReference type="UniPathway" id="UPA00115">
    <property type="reaction ID" value="UER00408"/>
</dbReference>
<evidence type="ECO:0000256" key="3">
    <source>
        <dbReference type="ARBA" id="ARBA00022526"/>
    </source>
</evidence>
<evidence type="ECO:0000259" key="9">
    <source>
        <dbReference type="Pfam" id="PF02781"/>
    </source>
</evidence>
<name>A0A1I2YHB6_9FIRM</name>
<evidence type="ECO:0000256" key="2">
    <source>
        <dbReference type="ARBA" id="ARBA00009975"/>
    </source>
</evidence>
<dbReference type="PANTHER" id="PTHR23429">
    <property type="entry name" value="GLUCOSE-6-PHOSPHATE 1-DEHYDROGENASE G6PD"/>
    <property type="match status" value="1"/>
</dbReference>
<dbReference type="HAMAP" id="MF_00966">
    <property type="entry name" value="G6PD"/>
    <property type="match status" value="1"/>
</dbReference>
<feature type="binding site" evidence="7">
    <location>
        <position position="242"/>
    </location>
    <ligand>
        <name>substrate</name>
    </ligand>
</feature>
<evidence type="ECO:0000256" key="1">
    <source>
        <dbReference type="ARBA" id="ARBA00004937"/>
    </source>
</evidence>
<gene>
    <name evidence="7" type="primary">zwf</name>
    <name evidence="10" type="ORF">SAMN05660649_04418</name>
</gene>
<dbReference type="EMBL" id="FOOX01000021">
    <property type="protein sequence ID" value="SFH24980.1"/>
    <property type="molecule type" value="Genomic_DNA"/>
</dbReference>
<evidence type="ECO:0000256" key="5">
    <source>
        <dbReference type="ARBA" id="ARBA00023002"/>
    </source>
</evidence>
<dbReference type="GO" id="GO:0005829">
    <property type="term" value="C:cytosol"/>
    <property type="evidence" value="ECO:0007669"/>
    <property type="project" value="TreeGrafter"/>
</dbReference>
<keyword evidence="6 7" id="KW-0119">Carbohydrate metabolism</keyword>
<dbReference type="InterPro" id="IPR022674">
    <property type="entry name" value="G6P_DH_NAD-bd"/>
</dbReference>
<dbReference type="GO" id="GO:0009051">
    <property type="term" value="P:pentose-phosphate shunt, oxidative branch"/>
    <property type="evidence" value="ECO:0007669"/>
    <property type="project" value="TreeGrafter"/>
</dbReference>
<dbReference type="InterPro" id="IPR019796">
    <property type="entry name" value="G6P_DH_AS"/>
</dbReference>
<dbReference type="SUPFAM" id="SSF55347">
    <property type="entry name" value="Glyceraldehyde-3-phosphate dehydrogenase-like, C-terminal domain"/>
    <property type="match status" value="1"/>
</dbReference>
<accession>A0A1I2YHB6</accession>
<dbReference type="Pfam" id="PF02781">
    <property type="entry name" value="G6PD_C"/>
    <property type="match status" value="1"/>
</dbReference>
<dbReference type="PANTHER" id="PTHR23429:SF0">
    <property type="entry name" value="GLUCOSE-6-PHOSPHATE 1-DEHYDROGENASE"/>
    <property type="match status" value="1"/>
</dbReference>
<evidence type="ECO:0000256" key="4">
    <source>
        <dbReference type="ARBA" id="ARBA00022857"/>
    </source>
</evidence>
<evidence type="ECO:0000259" key="8">
    <source>
        <dbReference type="Pfam" id="PF00479"/>
    </source>
</evidence>
<proteinExistence type="inferred from homology"/>